<feature type="binding site" evidence="7">
    <location>
        <position position="193"/>
    </location>
    <ligand>
        <name>Zn(2+)</name>
        <dbReference type="ChEBI" id="CHEBI:29105"/>
    </ligand>
</feature>
<accession>A0A494YXY5</accession>
<dbReference type="RefSeq" id="WP_121131902.1">
    <property type="nucleotide sequence ID" value="NZ_JBHUFK010000014.1"/>
</dbReference>
<evidence type="ECO:0000256" key="6">
    <source>
        <dbReference type="ARBA" id="ARBA00023136"/>
    </source>
</evidence>
<feature type="transmembrane region" description="Helical" evidence="8">
    <location>
        <begin position="132"/>
        <end position="150"/>
    </location>
</feature>
<dbReference type="Pfam" id="PF03006">
    <property type="entry name" value="HlyIII"/>
    <property type="match status" value="1"/>
</dbReference>
<feature type="binding site" evidence="7">
    <location>
        <position position="63"/>
    </location>
    <ligand>
        <name>Zn(2+)</name>
        <dbReference type="ChEBI" id="CHEBI:29105"/>
    </ligand>
</feature>
<keyword evidence="10" id="KW-1185">Reference proteome</keyword>
<dbReference type="Proteomes" id="UP000281813">
    <property type="component" value="Unassembled WGS sequence"/>
</dbReference>
<gene>
    <name evidence="9" type="ORF">D8M05_11210</name>
</gene>
<comment type="similarity">
    <text evidence="2">Belongs to the UPF0073 (Hly-III) family.</text>
</comment>
<sequence>MNTHIREPINTWTHLIGAVLALFGLIALIVKAATTTNSALVITAVIIFGISMILLYSSSATYHMVIAKDRVIAFLRKIDHSMIFVLIAGTYTPFCLITLKGTTLGWVLFFVVNGLALLGVTFKLTWFNAPRWLSTAIYIGLGWLIIFFSGELAPALGVGGMTFLILGGAAYTLGGIIYGFKPKFLQFRNWGFHEIFHIFILFGSLFHFICIYVYVL</sequence>
<keyword evidence="5 8" id="KW-1133">Transmembrane helix</keyword>
<dbReference type="InterPro" id="IPR004254">
    <property type="entry name" value="AdipoR/HlyIII-related"/>
</dbReference>
<dbReference type="GO" id="GO:0140911">
    <property type="term" value="F:pore-forming activity"/>
    <property type="evidence" value="ECO:0007669"/>
    <property type="project" value="InterPro"/>
</dbReference>
<evidence type="ECO:0000256" key="1">
    <source>
        <dbReference type="ARBA" id="ARBA00004651"/>
    </source>
</evidence>
<dbReference type="GO" id="GO:0005886">
    <property type="term" value="C:plasma membrane"/>
    <property type="evidence" value="ECO:0007669"/>
    <property type="project" value="UniProtKB-SubCell"/>
</dbReference>
<feature type="transmembrane region" description="Helical" evidence="8">
    <location>
        <begin position="192"/>
        <end position="215"/>
    </location>
</feature>
<evidence type="ECO:0000313" key="10">
    <source>
        <dbReference type="Proteomes" id="UP000281813"/>
    </source>
</evidence>
<dbReference type="GO" id="GO:0046872">
    <property type="term" value="F:metal ion binding"/>
    <property type="evidence" value="ECO:0007669"/>
    <property type="project" value="UniProtKB-KW"/>
</dbReference>
<evidence type="ECO:0000256" key="5">
    <source>
        <dbReference type="ARBA" id="ARBA00022989"/>
    </source>
</evidence>
<keyword evidence="4 8" id="KW-0812">Transmembrane</keyword>
<evidence type="ECO:0000256" key="8">
    <source>
        <dbReference type="SAM" id="Phobius"/>
    </source>
</evidence>
<keyword evidence="6 8" id="KW-0472">Membrane</keyword>
<name>A0A494YXY5_9BACI</name>
<dbReference type="PANTHER" id="PTHR20855:SF3">
    <property type="entry name" value="LD03007P"/>
    <property type="match status" value="1"/>
</dbReference>
<keyword evidence="3" id="KW-1003">Cell membrane</keyword>
<evidence type="ECO:0000256" key="3">
    <source>
        <dbReference type="ARBA" id="ARBA00022475"/>
    </source>
</evidence>
<evidence type="ECO:0000313" key="9">
    <source>
        <dbReference type="EMBL" id="RKQ15073.1"/>
    </source>
</evidence>
<dbReference type="PANTHER" id="PTHR20855">
    <property type="entry name" value="ADIPOR/PROGESTIN RECEPTOR-RELATED"/>
    <property type="match status" value="1"/>
</dbReference>
<evidence type="ECO:0000256" key="7">
    <source>
        <dbReference type="PIRSR" id="PIRSR604254-1"/>
    </source>
</evidence>
<feature type="transmembrane region" description="Helical" evidence="8">
    <location>
        <begin position="156"/>
        <end position="180"/>
    </location>
</feature>
<keyword evidence="7" id="KW-0862">Zinc</keyword>
<organism evidence="9 10">
    <name type="scientific">Oceanobacillus bengalensis</name>
    <dbReference type="NCBI Taxonomy" id="1435466"/>
    <lineage>
        <taxon>Bacteria</taxon>
        <taxon>Bacillati</taxon>
        <taxon>Bacillota</taxon>
        <taxon>Bacilli</taxon>
        <taxon>Bacillales</taxon>
        <taxon>Bacillaceae</taxon>
        <taxon>Oceanobacillus</taxon>
    </lineage>
</organism>
<evidence type="ECO:0000256" key="4">
    <source>
        <dbReference type="ARBA" id="ARBA00022692"/>
    </source>
</evidence>
<dbReference type="AlphaFoldDB" id="A0A494YXY5"/>
<protein>
    <submittedName>
        <fullName evidence="9">Hemolysin III family protein</fullName>
    </submittedName>
</protein>
<evidence type="ECO:0000256" key="2">
    <source>
        <dbReference type="ARBA" id="ARBA00008488"/>
    </source>
</evidence>
<feature type="transmembrane region" description="Helical" evidence="8">
    <location>
        <begin position="12"/>
        <end position="33"/>
    </location>
</feature>
<comment type="subcellular location">
    <subcellularLocation>
        <location evidence="1">Cell membrane</location>
        <topology evidence="1">Multi-pass membrane protein</topology>
    </subcellularLocation>
</comment>
<proteinExistence type="inferred from homology"/>
<keyword evidence="7" id="KW-0479">Metal-binding</keyword>
<dbReference type="EMBL" id="RBZO01000016">
    <property type="protein sequence ID" value="RKQ15073.1"/>
    <property type="molecule type" value="Genomic_DNA"/>
</dbReference>
<feature type="binding site" evidence="7">
    <location>
        <position position="197"/>
    </location>
    <ligand>
        <name>Zn(2+)</name>
        <dbReference type="ChEBI" id="CHEBI:29105"/>
    </ligand>
</feature>
<comment type="caution">
    <text evidence="9">The sequence shown here is derived from an EMBL/GenBank/DDBJ whole genome shotgun (WGS) entry which is preliminary data.</text>
</comment>
<dbReference type="InterPro" id="IPR005744">
    <property type="entry name" value="Hy-lIII"/>
</dbReference>
<feature type="transmembrane region" description="Helical" evidence="8">
    <location>
        <begin position="78"/>
        <end position="99"/>
    </location>
</feature>
<reference evidence="9 10" key="1">
    <citation type="journal article" date="2015" name="Antonie Van Leeuwenhoek">
        <title>Oceanobacillus bengalensis sp. nov., a bacterium isolated from seawater of the Bay of Bengal.</title>
        <authorList>
            <person name="Yongchang O."/>
            <person name="Xiang W."/>
            <person name="Wang G."/>
        </authorList>
    </citation>
    <scope>NUCLEOTIDE SEQUENCE [LARGE SCALE GENOMIC DNA]</scope>
    <source>
        <strain evidence="9 10">MCCC 1K00260</strain>
    </source>
</reference>
<dbReference type="OrthoDB" id="9813689at2"/>
<dbReference type="NCBIfam" id="TIGR01065">
    <property type="entry name" value="hlyIII"/>
    <property type="match status" value="1"/>
</dbReference>
<feature type="transmembrane region" description="Helical" evidence="8">
    <location>
        <begin position="39"/>
        <end position="57"/>
    </location>
</feature>
<feature type="transmembrane region" description="Helical" evidence="8">
    <location>
        <begin position="105"/>
        <end position="125"/>
    </location>
</feature>